<evidence type="ECO:0000313" key="11">
    <source>
        <dbReference type="EMBL" id="MFI6498981.1"/>
    </source>
</evidence>
<organism evidence="11 12">
    <name type="scientific">Nonomuraea typhae</name>
    <dbReference type="NCBI Taxonomy" id="2603600"/>
    <lineage>
        <taxon>Bacteria</taxon>
        <taxon>Bacillati</taxon>
        <taxon>Actinomycetota</taxon>
        <taxon>Actinomycetes</taxon>
        <taxon>Streptosporangiales</taxon>
        <taxon>Streptosporangiaceae</taxon>
        <taxon>Nonomuraea</taxon>
    </lineage>
</organism>
<dbReference type="Pfam" id="PF06241">
    <property type="entry name" value="Castor_Poll_mid"/>
    <property type="match status" value="1"/>
</dbReference>
<keyword evidence="6" id="KW-0406">Ion transport</keyword>
<dbReference type="SUPFAM" id="SSF51735">
    <property type="entry name" value="NAD(P)-binding Rossmann-fold domains"/>
    <property type="match status" value="2"/>
</dbReference>
<dbReference type="PANTHER" id="PTHR31563">
    <property type="entry name" value="ION CHANNEL POLLUX-RELATED"/>
    <property type="match status" value="1"/>
</dbReference>
<evidence type="ECO:0000256" key="3">
    <source>
        <dbReference type="ARBA" id="ARBA00022448"/>
    </source>
</evidence>
<evidence type="ECO:0000259" key="10">
    <source>
        <dbReference type="PROSITE" id="PS51201"/>
    </source>
</evidence>
<comment type="subcellular location">
    <subcellularLocation>
        <location evidence="1">Endomembrane system</location>
        <topology evidence="1">Multi-pass membrane protein</topology>
    </subcellularLocation>
</comment>
<proteinExistence type="inferred from homology"/>
<dbReference type="InterPro" id="IPR044849">
    <property type="entry name" value="CASTOR/POLLUX/SYM8-like"/>
</dbReference>
<feature type="domain" description="RCK N-terminal" evidence="10">
    <location>
        <begin position="120"/>
        <end position="254"/>
    </location>
</feature>
<dbReference type="PANTHER" id="PTHR31563:SF10">
    <property type="entry name" value="ION CHANNEL POLLUX-RELATED"/>
    <property type="match status" value="1"/>
</dbReference>
<dbReference type="Gene3D" id="3.40.50.720">
    <property type="entry name" value="NAD(P)-binding Rossmann-like Domain"/>
    <property type="match status" value="2"/>
</dbReference>
<evidence type="ECO:0000256" key="9">
    <source>
        <dbReference type="SAM" id="Phobius"/>
    </source>
</evidence>
<dbReference type="RefSeq" id="WP_397082213.1">
    <property type="nucleotide sequence ID" value="NZ_JBITGY010000004.1"/>
</dbReference>
<keyword evidence="5 9" id="KW-1133">Transmembrane helix</keyword>
<evidence type="ECO:0000313" key="12">
    <source>
        <dbReference type="Proteomes" id="UP001612741"/>
    </source>
</evidence>
<comment type="caution">
    <text evidence="11">The sequence shown here is derived from an EMBL/GenBank/DDBJ whole genome shotgun (WGS) entry which is preliminary data.</text>
</comment>
<dbReference type="InterPro" id="IPR036291">
    <property type="entry name" value="NAD(P)-bd_dom_sf"/>
</dbReference>
<feature type="transmembrane region" description="Helical" evidence="9">
    <location>
        <begin position="76"/>
        <end position="103"/>
    </location>
</feature>
<comment type="similarity">
    <text evidence="2">Belongs to the castor/pollux (TC 1.A.1.23) family.</text>
</comment>
<dbReference type="PROSITE" id="PS51201">
    <property type="entry name" value="RCK_N"/>
    <property type="match status" value="1"/>
</dbReference>
<sequence length="606" mass="65025">MSRERLRYWFDNTMSKGTPALIGWLAVASALLIVVATVLAFPFRGDRDESVLTIAWMSLLRTLDPGTMGGDEGSPLFLLVMLLVTIGGIFIVSALVGVLSSGLDAKLDSLRKGRSRVAEQGHTIVLGWSEEIFAIVAELVKAKESERRSVVAILADHDKVEMEEELRARLGDTGRTRVVVRGGDPAEPSALELVNPDDAHAILVLPADDAELIKTLLALGNRTWSGGRPPVVAAVTESGNLPAARLAGGPHTEVVDAQDLAARLVVQSVRQSGLSAVYSDLLDFDGDEIYIRAEPALVGRMYGEALFAYDSATPIGLRLDNGAVLLNPPSGHVLRTGDQIVLIAPDDSAIRLASSPPVVRPEAICHPRATRREPTRTLILGANARRPRILRDLGPYLLPGSEIHLAGPEEPGVPPPPGVLISAKQVDITSRTVLESLGVGAYDHAIVLSEDAYDAQKADARTLVTLLHLRDMSTGAAIVSEMNDERNRRLAQIAEADDYVVGGKLVSLLLTQLAENRHLAQVFDRLFSHEGSEIYLKPAEDYVLPGVTTTFATVVEAARRRGETAIGYRLAAESGRAPHYGVTLNPGKSAPLAFQPGDRVIVLAEN</sequence>
<dbReference type="InterPro" id="IPR003148">
    <property type="entry name" value="RCK_N"/>
</dbReference>
<dbReference type="EMBL" id="JBITGY010000004">
    <property type="protein sequence ID" value="MFI6498981.1"/>
    <property type="molecule type" value="Genomic_DNA"/>
</dbReference>
<accession>A0ABW7YSU8</accession>
<reference evidence="11 12" key="1">
    <citation type="submission" date="2024-10" db="EMBL/GenBank/DDBJ databases">
        <title>The Natural Products Discovery Center: Release of the First 8490 Sequenced Strains for Exploring Actinobacteria Biosynthetic Diversity.</title>
        <authorList>
            <person name="Kalkreuter E."/>
            <person name="Kautsar S.A."/>
            <person name="Yang D."/>
            <person name="Bader C.D."/>
            <person name="Teijaro C.N."/>
            <person name="Fluegel L."/>
            <person name="Davis C.M."/>
            <person name="Simpson J.R."/>
            <person name="Lauterbach L."/>
            <person name="Steele A.D."/>
            <person name="Gui C."/>
            <person name="Meng S."/>
            <person name="Li G."/>
            <person name="Viehrig K."/>
            <person name="Ye F."/>
            <person name="Su P."/>
            <person name="Kiefer A.F."/>
            <person name="Nichols A."/>
            <person name="Cepeda A.J."/>
            <person name="Yan W."/>
            <person name="Fan B."/>
            <person name="Jiang Y."/>
            <person name="Adhikari A."/>
            <person name="Zheng C.-J."/>
            <person name="Schuster L."/>
            <person name="Cowan T.M."/>
            <person name="Smanski M.J."/>
            <person name="Chevrette M.G."/>
            <person name="De Carvalho L.P.S."/>
            <person name="Shen B."/>
        </authorList>
    </citation>
    <scope>NUCLEOTIDE SEQUENCE [LARGE SCALE GENOMIC DNA]</scope>
    <source>
        <strain evidence="11 12">NPDC050545</strain>
    </source>
</reference>
<dbReference type="Proteomes" id="UP001612741">
    <property type="component" value="Unassembled WGS sequence"/>
</dbReference>
<gene>
    <name evidence="11" type="ORF">ACIBG2_16455</name>
</gene>
<evidence type="ECO:0000256" key="4">
    <source>
        <dbReference type="ARBA" id="ARBA00022692"/>
    </source>
</evidence>
<evidence type="ECO:0000256" key="7">
    <source>
        <dbReference type="ARBA" id="ARBA00023136"/>
    </source>
</evidence>
<keyword evidence="7 9" id="KW-0472">Membrane</keyword>
<protein>
    <submittedName>
        <fullName evidence="11">Potassium transporter TrkA</fullName>
    </submittedName>
</protein>
<evidence type="ECO:0000256" key="8">
    <source>
        <dbReference type="ARBA" id="ARBA00023303"/>
    </source>
</evidence>
<evidence type="ECO:0000256" key="6">
    <source>
        <dbReference type="ARBA" id="ARBA00023065"/>
    </source>
</evidence>
<keyword evidence="12" id="KW-1185">Reference proteome</keyword>
<dbReference type="InterPro" id="IPR010420">
    <property type="entry name" value="CASTOR/POLLUX/SYM8_dom"/>
</dbReference>
<feature type="transmembrane region" description="Helical" evidence="9">
    <location>
        <begin position="21"/>
        <end position="43"/>
    </location>
</feature>
<keyword evidence="3" id="KW-0813">Transport</keyword>
<keyword evidence="8" id="KW-0407">Ion channel</keyword>
<keyword evidence="4 9" id="KW-0812">Transmembrane</keyword>
<name>A0ABW7YSU8_9ACTN</name>
<evidence type="ECO:0000256" key="2">
    <source>
        <dbReference type="ARBA" id="ARBA00008577"/>
    </source>
</evidence>
<evidence type="ECO:0000256" key="1">
    <source>
        <dbReference type="ARBA" id="ARBA00004127"/>
    </source>
</evidence>
<evidence type="ECO:0000256" key="5">
    <source>
        <dbReference type="ARBA" id="ARBA00022989"/>
    </source>
</evidence>